<dbReference type="Proteomes" id="UP000315295">
    <property type="component" value="Unassembled WGS sequence"/>
</dbReference>
<name>A0A540M4B5_MALBA</name>
<sequence>MEDASNSNAIPDKKVKQEAPQLAAFERNEGRIRYSHDKSPSFNCKGERVPSSRVVLVSLSLRLFRSKNLVSNLFCQFVDCRKTVSRLIVYFPEVKANNYPTADGISYLEAKHLLLLNYCQSLVYYLLCKAKGFSINGHLVVRSLVEIRLFLEKKLQYQVEKLTKDTSSTTEDVGPRGNEPQSSVPWQTDDLLRYHPNPKMLVSKTDVNSKVKCASVQYCIELAQYRAKRDERERQEEVLFTRAPITKKEKQREKHLKKSRNGLLGLTDNFYDEIKGLPLDDENDEQVASFSSARGGMGRHKKHKDMNGHVIKAYWKTGKHVPFSWPCLSTSYANHLGINASLY</sequence>
<keyword evidence="3" id="KW-1185">Reference proteome</keyword>
<dbReference type="InterPro" id="IPR007146">
    <property type="entry name" value="Sas10/Utp3/C1D"/>
</dbReference>
<evidence type="ECO:0000313" key="2">
    <source>
        <dbReference type="EMBL" id="TQD93581.1"/>
    </source>
</evidence>
<evidence type="ECO:0000313" key="3">
    <source>
        <dbReference type="Proteomes" id="UP000315295"/>
    </source>
</evidence>
<feature type="region of interest" description="Disordered" evidence="1">
    <location>
        <begin position="1"/>
        <end position="20"/>
    </location>
</feature>
<dbReference type="PANTHER" id="PTHR13237">
    <property type="entry name" value="SOMETHING ABOUT SILENCING PROTEIN 10-RELATED"/>
    <property type="match status" value="1"/>
</dbReference>
<dbReference type="GO" id="GO:0000462">
    <property type="term" value="P:maturation of SSU-rRNA from tricistronic rRNA transcript (SSU-rRNA, 5.8S rRNA, LSU-rRNA)"/>
    <property type="evidence" value="ECO:0007669"/>
    <property type="project" value="TreeGrafter"/>
</dbReference>
<comment type="caution">
    <text evidence="2">The sequence shown here is derived from an EMBL/GenBank/DDBJ whole genome shotgun (WGS) entry which is preliminary data.</text>
</comment>
<dbReference type="PANTHER" id="PTHR13237:SF9">
    <property type="entry name" value="NEUROGUIDIN"/>
    <property type="match status" value="1"/>
</dbReference>
<evidence type="ECO:0000256" key="1">
    <source>
        <dbReference type="SAM" id="MobiDB-lite"/>
    </source>
</evidence>
<accession>A0A540M4B5</accession>
<proteinExistence type="predicted"/>
<feature type="region of interest" description="Disordered" evidence="1">
    <location>
        <begin position="166"/>
        <end position="186"/>
    </location>
</feature>
<organism evidence="2 3">
    <name type="scientific">Malus baccata</name>
    <name type="common">Siberian crab apple</name>
    <name type="synonym">Pyrus baccata</name>
    <dbReference type="NCBI Taxonomy" id="106549"/>
    <lineage>
        <taxon>Eukaryota</taxon>
        <taxon>Viridiplantae</taxon>
        <taxon>Streptophyta</taxon>
        <taxon>Embryophyta</taxon>
        <taxon>Tracheophyta</taxon>
        <taxon>Spermatophyta</taxon>
        <taxon>Magnoliopsida</taxon>
        <taxon>eudicotyledons</taxon>
        <taxon>Gunneridae</taxon>
        <taxon>Pentapetalae</taxon>
        <taxon>rosids</taxon>
        <taxon>fabids</taxon>
        <taxon>Rosales</taxon>
        <taxon>Rosaceae</taxon>
        <taxon>Amygdaloideae</taxon>
        <taxon>Maleae</taxon>
        <taxon>Malus</taxon>
    </lineage>
</organism>
<reference evidence="2 3" key="1">
    <citation type="journal article" date="2019" name="G3 (Bethesda)">
        <title>Sequencing of a Wild Apple (Malus baccata) Genome Unravels the Differences Between Cultivated and Wild Apple Species Regarding Disease Resistance and Cold Tolerance.</title>
        <authorList>
            <person name="Chen X."/>
        </authorList>
    </citation>
    <scope>NUCLEOTIDE SEQUENCE [LARGE SCALE GENOMIC DNA]</scope>
    <source>
        <strain evidence="3">cv. Shandingzi</strain>
        <tissue evidence="2">Leaves</tissue>
    </source>
</reference>
<dbReference type="EMBL" id="VIEB01000363">
    <property type="protein sequence ID" value="TQD93581.1"/>
    <property type="molecule type" value="Genomic_DNA"/>
</dbReference>
<protein>
    <recommendedName>
        <fullName evidence="4">Sas10 C-terminal domain-containing protein</fullName>
    </recommendedName>
</protein>
<evidence type="ECO:0008006" key="4">
    <source>
        <dbReference type="Google" id="ProtNLM"/>
    </source>
</evidence>
<dbReference type="GO" id="GO:0032040">
    <property type="term" value="C:small-subunit processome"/>
    <property type="evidence" value="ECO:0007669"/>
    <property type="project" value="TreeGrafter"/>
</dbReference>
<dbReference type="AlphaFoldDB" id="A0A540M4B5"/>
<dbReference type="STRING" id="106549.A0A540M4B5"/>
<dbReference type="Pfam" id="PF04000">
    <property type="entry name" value="Sas10_Utp3"/>
    <property type="match status" value="1"/>
</dbReference>
<gene>
    <name evidence="2" type="ORF">C1H46_020789</name>
</gene>